<feature type="domain" description="DOMON" evidence="2">
    <location>
        <begin position="39"/>
        <end position="153"/>
    </location>
</feature>
<dbReference type="EMBL" id="GG662622">
    <property type="protein sequence ID" value="EAR85324.2"/>
    <property type="molecule type" value="Genomic_DNA"/>
</dbReference>
<gene>
    <name evidence="3" type="ORF">TTHERM_00470970</name>
</gene>
<dbReference type="InterPro" id="IPR009030">
    <property type="entry name" value="Growth_fac_rcpt_cys_sf"/>
</dbReference>
<dbReference type="InterPro" id="IPR005018">
    <property type="entry name" value="DOMON_domain"/>
</dbReference>
<accession>I7MD17</accession>
<dbReference type="InterPro" id="IPR006212">
    <property type="entry name" value="Furin_repeat"/>
</dbReference>
<protein>
    <submittedName>
        <fullName evidence="3">DOMON domain protein</fullName>
    </submittedName>
</protein>
<dbReference type="KEGG" id="tet:TTHERM_00470970"/>
<dbReference type="InterPro" id="IPR045266">
    <property type="entry name" value="DOH_DOMON"/>
</dbReference>
<feature type="domain" description="DOMON" evidence="2">
    <location>
        <begin position="883"/>
        <end position="1000"/>
    </location>
</feature>
<dbReference type="SMART" id="SM00261">
    <property type="entry name" value="FU"/>
    <property type="match status" value="2"/>
</dbReference>
<dbReference type="PANTHER" id="PTHR10157:SF23">
    <property type="entry name" value="MOXD1 HOMOLOG 1"/>
    <property type="match status" value="1"/>
</dbReference>
<feature type="domain" description="DOMON" evidence="2">
    <location>
        <begin position="233"/>
        <end position="355"/>
    </location>
</feature>
<dbReference type="InterPro" id="IPR000945">
    <property type="entry name" value="DBH-like"/>
</dbReference>
<evidence type="ECO:0000259" key="2">
    <source>
        <dbReference type="PROSITE" id="PS50836"/>
    </source>
</evidence>
<feature type="signal peptide" evidence="1">
    <location>
        <begin position="1"/>
        <end position="20"/>
    </location>
</feature>
<dbReference type="Gene3D" id="2.10.220.10">
    <property type="entry name" value="Hormone Receptor, Insulin-like Growth Factor Receptor 1, Chain A, domain 2"/>
    <property type="match status" value="2"/>
</dbReference>
<dbReference type="GeneID" id="7840954"/>
<keyword evidence="1" id="KW-0732">Signal</keyword>
<name>I7MD17_TETTS</name>
<proteinExistence type="predicted"/>
<dbReference type="RefSeq" id="XP_001032987.2">
    <property type="nucleotide sequence ID" value="XM_001032987.2"/>
</dbReference>
<dbReference type="SUPFAM" id="SSF57184">
    <property type="entry name" value="Growth factor receptor domain"/>
    <property type="match status" value="2"/>
</dbReference>
<reference evidence="4" key="1">
    <citation type="journal article" date="2006" name="PLoS Biol.">
        <title>Macronuclear genome sequence of the ciliate Tetrahymena thermophila, a model eukaryote.</title>
        <authorList>
            <person name="Eisen J.A."/>
            <person name="Coyne R.S."/>
            <person name="Wu M."/>
            <person name="Wu D."/>
            <person name="Thiagarajan M."/>
            <person name="Wortman J.R."/>
            <person name="Badger J.H."/>
            <person name="Ren Q."/>
            <person name="Amedeo P."/>
            <person name="Jones K.M."/>
            <person name="Tallon L.J."/>
            <person name="Delcher A.L."/>
            <person name="Salzberg S.L."/>
            <person name="Silva J.C."/>
            <person name="Haas B.J."/>
            <person name="Majoros W.H."/>
            <person name="Farzad M."/>
            <person name="Carlton J.M."/>
            <person name="Smith R.K. Jr."/>
            <person name="Garg J."/>
            <person name="Pearlman R.E."/>
            <person name="Karrer K.M."/>
            <person name="Sun L."/>
            <person name="Manning G."/>
            <person name="Elde N.C."/>
            <person name="Turkewitz A.P."/>
            <person name="Asai D.J."/>
            <person name="Wilkes D.E."/>
            <person name="Wang Y."/>
            <person name="Cai H."/>
            <person name="Collins K."/>
            <person name="Stewart B.A."/>
            <person name="Lee S.R."/>
            <person name="Wilamowska K."/>
            <person name="Weinberg Z."/>
            <person name="Ruzzo W.L."/>
            <person name="Wloga D."/>
            <person name="Gaertig J."/>
            <person name="Frankel J."/>
            <person name="Tsao C.-C."/>
            <person name="Gorovsky M.A."/>
            <person name="Keeling P.J."/>
            <person name="Waller R.F."/>
            <person name="Patron N.J."/>
            <person name="Cherry J.M."/>
            <person name="Stover N.A."/>
            <person name="Krieger C.J."/>
            <person name="del Toro C."/>
            <person name="Ryder H.F."/>
            <person name="Williamson S.C."/>
            <person name="Barbeau R.A."/>
            <person name="Hamilton E.P."/>
            <person name="Orias E."/>
        </authorList>
    </citation>
    <scope>NUCLEOTIDE SEQUENCE [LARGE SCALE GENOMIC DNA]</scope>
    <source>
        <strain evidence="4">SB210</strain>
    </source>
</reference>
<evidence type="ECO:0000256" key="1">
    <source>
        <dbReference type="SAM" id="SignalP"/>
    </source>
</evidence>
<dbReference type="PANTHER" id="PTHR10157">
    <property type="entry name" value="DOPAMINE BETA HYDROXYLASE RELATED"/>
    <property type="match status" value="1"/>
</dbReference>
<sequence length="1254" mass="141084">MPTLIKQLTFILVLIKTITSLDSPQFWNLAQLQVNNQQFNFYFGWDVAQTFVYFRIQGYNQGWIALGFGSNLSQMDMIVLRLNSLRVVAEDRFSLSDSQVPDLNTKVKDTFLIKGERNATGYWDATFKRRVTSVDPKKVMLDTSQRYITILLGQSNDEEFTQLSSYKQIFKIQFSLNKICHQTCATNQCTGPSSQECTGCDYFRVLYQNSCILKLPKIFNSIDIPPSSLISNTVFSLQYGYSTDNNYIYFKVQQQNTWNVWMGLMFNNSNTGYTDFYVAYQTSQQQFLVSDYFIDPVANIITEDEVMGDGNNDAFITDSQSNYVVFARKVNTGSQYDLTLDSTTITAANFTLLVGSKDFFESEIQPYQNQLTIKIKPIGCDLSCSSCYFESKQCNACEDKTLNLYGSISLCPPTISTIPTPTSNSIQYILSNNLDSIYYYYPNTVTFLQLDINLRKFNPQTTSLSIMNPRLNSDIDYSAVSLNMNNQQVIFLMCDSTRSEKITSIQYFYDSKNQLVRDAKNNQNIQVISGKCENGVLSAQIAVTTLTVNQFILSLHVDCYDLKQLVLYSQTSSFSLNTQNNSLCNQGQILFPSLCKSCKSQDTLTQLPYCCTNQIYSIPLSTCQPINISYWNKIDFKSNFVKVSYSLNGSIIYFKYTILTKQTDGAFGCGFNKNSVNTDMMIFRFKTLDVQDYFSYGEVIPELDQIQNLFQISVTQLTGQQGFEVVFARNLGLDSSGSSQDADLTNYSGPMICYLGSTPDLSPNNRQMFYNPQVVFQSSQICDSSCQTCGLINSKTPACTQSYCIQGYQPKDMVCQTCKSGYQSPDPSSDVCLPTCHNNQCTQCQTPQICLCNNGYFLYYGDCLPIIPELVYINNFQISFNNLGFSLLYGFDSSKKYVYLNVQGSNQGYIALGFGSHSTFMDIIMIQNSISNNTLVTDMFSQGQIFSQQDTQTNVAYLSGGYNNGFWNITVLRPIISTDSQDLNISLTTDNQVSLVLGSDQSIGYHKASQTIKSQFYYAKAQGGQVNYTNTYIPDSAQVYNKIELPSFNTSLYYGFDKNAQFIYFKLVGMLHQNWFGIGFGNSMTSTDMIITRFAKQSAQGSVQGFVVDDRFSDGQSMPGLDIQQDVVMIRSTNISQLSSSTNSTVEFVRKLITTDPYSEDYSIVYNTNTNQTNPIDLIFAQGIDSDFTQAGHTSHLLMRGVILNGNLDCSKCPTQKCTGPEVKDCTNSTDVSISVYSKLLEIVIAFLVLSLLL</sequence>
<feature type="chain" id="PRO_5003712362" evidence="1">
    <location>
        <begin position="21"/>
        <end position="1254"/>
    </location>
</feature>
<dbReference type="Pfam" id="PF03351">
    <property type="entry name" value="DOMON"/>
    <property type="match status" value="3"/>
</dbReference>
<feature type="domain" description="DOMON" evidence="2">
    <location>
        <begin position="1048"/>
        <end position="1183"/>
    </location>
</feature>
<keyword evidence="4" id="KW-1185">Reference proteome</keyword>
<dbReference type="AlphaFoldDB" id="I7MD17"/>
<dbReference type="GO" id="GO:0004500">
    <property type="term" value="F:dopamine beta-monooxygenase activity"/>
    <property type="evidence" value="ECO:0007669"/>
    <property type="project" value="InterPro"/>
</dbReference>
<organism evidence="3 4">
    <name type="scientific">Tetrahymena thermophila (strain SB210)</name>
    <dbReference type="NCBI Taxonomy" id="312017"/>
    <lineage>
        <taxon>Eukaryota</taxon>
        <taxon>Sar</taxon>
        <taxon>Alveolata</taxon>
        <taxon>Ciliophora</taxon>
        <taxon>Intramacronucleata</taxon>
        <taxon>Oligohymenophorea</taxon>
        <taxon>Hymenostomatida</taxon>
        <taxon>Tetrahymenina</taxon>
        <taxon>Tetrahymenidae</taxon>
        <taxon>Tetrahymena</taxon>
    </lineage>
</organism>
<evidence type="ECO:0000313" key="4">
    <source>
        <dbReference type="Proteomes" id="UP000009168"/>
    </source>
</evidence>
<dbReference type="SUPFAM" id="SSF49344">
    <property type="entry name" value="CBD9-like"/>
    <property type="match status" value="1"/>
</dbReference>
<evidence type="ECO:0000313" key="3">
    <source>
        <dbReference type="EMBL" id="EAR85324.2"/>
    </source>
</evidence>
<dbReference type="SMART" id="SM00664">
    <property type="entry name" value="DoH"/>
    <property type="match status" value="5"/>
</dbReference>
<dbReference type="CDD" id="cd09631">
    <property type="entry name" value="DOMON_DOH"/>
    <property type="match status" value="5"/>
</dbReference>
<dbReference type="Proteomes" id="UP000009168">
    <property type="component" value="Unassembled WGS sequence"/>
</dbReference>
<dbReference type="OrthoDB" id="409374at2759"/>
<dbReference type="Gene3D" id="2.60.40.1210">
    <property type="entry name" value="Cellobiose dehydrogenase, cytochrome domain"/>
    <property type="match status" value="1"/>
</dbReference>
<dbReference type="CDD" id="cd00064">
    <property type="entry name" value="FU"/>
    <property type="match status" value="1"/>
</dbReference>
<dbReference type="PROSITE" id="PS50836">
    <property type="entry name" value="DOMON"/>
    <property type="match status" value="4"/>
</dbReference>
<dbReference type="InParanoid" id="I7MD17"/>